<protein>
    <submittedName>
        <fullName evidence="2">Putative eukaryotic translation initiation factor 5</fullName>
    </submittedName>
</protein>
<dbReference type="OrthoDB" id="10645038at2759"/>
<sequence>MAGYLYFRSAPPPASKLLSIKDHPRYNIAAPVILLCIGFFGPALSAAAAVGMYSFSTWNDAKISRAQNELTKAKMTLSLRDLQADLERAQKGV</sequence>
<organism evidence="2 3">
    <name type="scientific">Venturia nashicola</name>
    <dbReference type="NCBI Taxonomy" id="86259"/>
    <lineage>
        <taxon>Eukaryota</taxon>
        <taxon>Fungi</taxon>
        <taxon>Dikarya</taxon>
        <taxon>Ascomycota</taxon>
        <taxon>Pezizomycotina</taxon>
        <taxon>Dothideomycetes</taxon>
        <taxon>Pleosporomycetidae</taxon>
        <taxon>Venturiales</taxon>
        <taxon>Venturiaceae</taxon>
        <taxon>Venturia</taxon>
    </lineage>
</organism>
<dbReference type="AlphaFoldDB" id="A0A4Z1NKS5"/>
<reference evidence="2 3" key="1">
    <citation type="submission" date="2019-04" db="EMBL/GenBank/DDBJ databases">
        <title>High contiguity whole genome sequence and gene annotation resource for two Venturia nashicola isolates.</title>
        <authorList>
            <person name="Prokchorchik M."/>
            <person name="Won K."/>
            <person name="Lee Y."/>
            <person name="Choi E.D."/>
            <person name="Segonzac C."/>
            <person name="Sohn K.H."/>
        </authorList>
    </citation>
    <scope>NUCLEOTIDE SEQUENCE [LARGE SCALE GENOMIC DNA]</scope>
    <source>
        <strain evidence="2 3">PRI2</strain>
    </source>
</reference>
<keyword evidence="2" id="KW-0648">Protein biosynthesis</keyword>
<dbReference type="GO" id="GO:0003743">
    <property type="term" value="F:translation initiation factor activity"/>
    <property type="evidence" value="ECO:0007669"/>
    <property type="project" value="UniProtKB-KW"/>
</dbReference>
<accession>A0A4Z1NKS5</accession>
<feature type="transmembrane region" description="Helical" evidence="1">
    <location>
        <begin position="28"/>
        <end position="55"/>
    </location>
</feature>
<comment type="caution">
    <text evidence="2">The sequence shown here is derived from an EMBL/GenBank/DDBJ whole genome shotgun (WGS) entry which is preliminary data.</text>
</comment>
<keyword evidence="3" id="KW-1185">Reference proteome</keyword>
<keyword evidence="1" id="KW-0812">Transmembrane</keyword>
<evidence type="ECO:0000313" key="3">
    <source>
        <dbReference type="Proteomes" id="UP000298493"/>
    </source>
</evidence>
<gene>
    <name evidence="2" type="ORF">E6O75_ATG08564</name>
</gene>
<proteinExistence type="predicted"/>
<evidence type="ECO:0000256" key="1">
    <source>
        <dbReference type="SAM" id="Phobius"/>
    </source>
</evidence>
<evidence type="ECO:0000313" key="2">
    <source>
        <dbReference type="EMBL" id="TID15311.1"/>
    </source>
</evidence>
<name>A0A4Z1NKS5_9PEZI</name>
<dbReference type="EMBL" id="SNSC02000021">
    <property type="protein sequence ID" value="TID15311.1"/>
    <property type="molecule type" value="Genomic_DNA"/>
</dbReference>
<keyword evidence="2" id="KW-0396">Initiation factor</keyword>
<dbReference type="Proteomes" id="UP000298493">
    <property type="component" value="Unassembled WGS sequence"/>
</dbReference>
<keyword evidence="1" id="KW-1133">Transmembrane helix</keyword>
<keyword evidence="1" id="KW-0472">Membrane</keyword>